<comment type="caution">
    <text evidence="1">The sequence shown here is derived from an EMBL/GenBank/DDBJ whole genome shotgun (WGS) entry which is preliminary data.</text>
</comment>
<dbReference type="PANTHER" id="PTHR38705:SF1">
    <property type="entry name" value="PROTEIN RDS1"/>
    <property type="match status" value="1"/>
</dbReference>
<organism evidence="1 2">
    <name type="scientific">Penicillium chrysogenum</name>
    <name type="common">Penicillium notatum</name>
    <dbReference type="NCBI Taxonomy" id="5076"/>
    <lineage>
        <taxon>Eukaryota</taxon>
        <taxon>Fungi</taxon>
        <taxon>Dikarya</taxon>
        <taxon>Ascomycota</taxon>
        <taxon>Pezizomycotina</taxon>
        <taxon>Eurotiomycetes</taxon>
        <taxon>Eurotiomycetidae</taxon>
        <taxon>Eurotiales</taxon>
        <taxon>Aspergillaceae</taxon>
        <taxon>Penicillium</taxon>
        <taxon>Penicillium chrysogenum species complex</taxon>
    </lineage>
</organism>
<keyword evidence="2" id="KW-1185">Reference proteome</keyword>
<dbReference type="InterPro" id="IPR039254">
    <property type="entry name" value="Rds1"/>
</dbReference>
<dbReference type="PANTHER" id="PTHR38705">
    <property type="entry name" value="PROTEIN RDS1"/>
    <property type="match status" value="1"/>
</dbReference>
<dbReference type="Proteomes" id="UP001220256">
    <property type="component" value="Unassembled WGS sequence"/>
</dbReference>
<sequence>MASCARFGCAIELLHRQRGDAIYKHPILLFSEECVARRRFLKLGHIIQHVHEGPGPYTSTSTATGAATAPATLIAPLPPDPTATYYNANGTPKESMPAPYVPGGLRTNRTEPRYMVNSDWDF</sequence>
<name>A0ABQ8WEA7_PENCH</name>
<proteinExistence type="predicted"/>
<evidence type="ECO:0008006" key="3">
    <source>
        <dbReference type="Google" id="ProtNLM"/>
    </source>
</evidence>
<dbReference type="EMBL" id="JAPVEB010000004">
    <property type="protein sequence ID" value="KAJ5264889.1"/>
    <property type="molecule type" value="Genomic_DNA"/>
</dbReference>
<protein>
    <recommendedName>
        <fullName evidence="3">C2H2-type domain-containing protein</fullName>
    </recommendedName>
</protein>
<accession>A0ABQ8WEA7</accession>
<reference evidence="1 2" key="1">
    <citation type="journal article" date="2023" name="IMA Fungus">
        <title>Comparative genomic study of the Penicillium genus elucidates a diverse pangenome and 15 lateral gene transfer events.</title>
        <authorList>
            <person name="Petersen C."/>
            <person name="Sorensen T."/>
            <person name="Nielsen M.R."/>
            <person name="Sondergaard T.E."/>
            <person name="Sorensen J.L."/>
            <person name="Fitzpatrick D.A."/>
            <person name="Frisvad J.C."/>
            <person name="Nielsen K.L."/>
        </authorList>
    </citation>
    <scope>NUCLEOTIDE SEQUENCE [LARGE SCALE GENOMIC DNA]</scope>
    <source>
        <strain evidence="1 2">IBT 3361</strain>
    </source>
</reference>
<evidence type="ECO:0000313" key="2">
    <source>
        <dbReference type="Proteomes" id="UP001220256"/>
    </source>
</evidence>
<gene>
    <name evidence="1" type="ORF">N7505_007682</name>
</gene>
<evidence type="ECO:0000313" key="1">
    <source>
        <dbReference type="EMBL" id="KAJ5264889.1"/>
    </source>
</evidence>